<name>A0ABM8B546_9BACT</name>
<dbReference type="InterPro" id="IPR030888">
    <property type="entry name" value="Put_ccm"/>
</dbReference>
<dbReference type="RefSeq" id="WP_281761436.1">
    <property type="nucleotide sequence ID" value="NZ_AP026709.1"/>
</dbReference>
<evidence type="ECO:0000256" key="1">
    <source>
        <dbReference type="SAM" id="Phobius"/>
    </source>
</evidence>
<feature type="transmembrane region" description="Helical" evidence="1">
    <location>
        <begin position="6"/>
        <end position="26"/>
    </location>
</feature>
<evidence type="ECO:0000313" key="3">
    <source>
        <dbReference type="Proteomes" id="UP001317742"/>
    </source>
</evidence>
<dbReference type="NCBIfam" id="TIGR04391">
    <property type="entry name" value="CcmD_alt_fam"/>
    <property type="match status" value="1"/>
</dbReference>
<dbReference type="EMBL" id="AP026709">
    <property type="protein sequence ID" value="BDQ38951.1"/>
    <property type="molecule type" value="Genomic_DNA"/>
</dbReference>
<organism evidence="2 3">
    <name type="scientific">Pseudodesulfovibrio nedwellii</name>
    <dbReference type="NCBI Taxonomy" id="2973072"/>
    <lineage>
        <taxon>Bacteria</taxon>
        <taxon>Pseudomonadati</taxon>
        <taxon>Thermodesulfobacteriota</taxon>
        <taxon>Desulfovibrionia</taxon>
        <taxon>Desulfovibrionales</taxon>
        <taxon>Desulfovibrionaceae</taxon>
    </lineage>
</organism>
<keyword evidence="3" id="KW-1185">Reference proteome</keyword>
<accession>A0ABM8B546</accession>
<reference evidence="2 3" key="1">
    <citation type="submission" date="2022-08" db="EMBL/GenBank/DDBJ databases">
        <title>Genome Sequence of the sulphate-reducing bacterium, Pseudodesulfovibrio sp. SYK.</title>
        <authorList>
            <person name="Kondo R."/>
            <person name="Kataoka T."/>
        </authorList>
    </citation>
    <scope>NUCLEOTIDE SEQUENCE [LARGE SCALE GENOMIC DNA]</scope>
    <source>
        <strain evidence="2 3">SYK</strain>
    </source>
</reference>
<proteinExistence type="predicted"/>
<keyword evidence="1" id="KW-1133">Transmembrane helix</keyword>
<keyword evidence="1" id="KW-0812">Transmembrane</keyword>
<evidence type="ECO:0000313" key="2">
    <source>
        <dbReference type="EMBL" id="BDQ38951.1"/>
    </source>
</evidence>
<evidence type="ECO:0008006" key="4">
    <source>
        <dbReference type="Google" id="ProtNLM"/>
    </source>
</evidence>
<gene>
    <name evidence="2" type="ORF">SYK_33110</name>
</gene>
<dbReference type="Proteomes" id="UP001317742">
    <property type="component" value="Chromosome"/>
</dbReference>
<keyword evidence="1" id="KW-0472">Membrane</keyword>
<protein>
    <recommendedName>
        <fullName evidence="4">CcmD family protein</fullName>
    </recommendedName>
</protein>
<sequence length="48" mass="5176">MSATTYIFIANVAVWLGVAGYLVFLASKSAGLEKRVQQLELLGDDNDS</sequence>